<dbReference type="PANTHER" id="PTHR43847:SF1">
    <property type="entry name" value="BLL3993 PROTEIN"/>
    <property type="match status" value="1"/>
</dbReference>
<dbReference type="RefSeq" id="WP_146806583.1">
    <property type="nucleotide sequence ID" value="NZ_BJUA01000009.1"/>
</dbReference>
<dbReference type="AlphaFoldDB" id="A0A510UV13"/>
<dbReference type="GO" id="GO:0012505">
    <property type="term" value="C:endomembrane system"/>
    <property type="evidence" value="ECO:0007669"/>
    <property type="project" value="UniProtKB-SubCell"/>
</dbReference>
<dbReference type="InterPro" id="IPR007318">
    <property type="entry name" value="Phopholipid_MeTrfase"/>
</dbReference>
<feature type="transmembrane region" description="Helical" evidence="5">
    <location>
        <begin position="48"/>
        <end position="69"/>
    </location>
</feature>
<dbReference type="InterPro" id="IPR052527">
    <property type="entry name" value="Metal_cation-efflux_comp"/>
</dbReference>
<name>A0A510UV13_9CELL</name>
<feature type="transmembrane region" description="Helical" evidence="5">
    <location>
        <begin position="145"/>
        <end position="165"/>
    </location>
</feature>
<keyword evidence="4 5" id="KW-0472">Membrane</keyword>
<keyword evidence="3 5" id="KW-1133">Transmembrane helix</keyword>
<dbReference type="Gene3D" id="1.20.120.1630">
    <property type="match status" value="1"/>
</dbReference>
<dbReference type="OrthoDB" id="941586at2"/>
<gene>
    <name evidence="6" type="ORF">CPE01_20790</name>
</gene>
<feature type="transmembrane region" description="Helical" evidence="5">
    <location>
        <begin position="75"/>
        <end position="100"/>
    </location>
</feature>
<sequence>MSPDTAAAVALPLYAVGCAVIFGWRSWQQRRGTGSAGFRGISGAPGSAPWWGGVLFVVALVLAALAPVLELTGDVTLAVATWVPIVGLAVTVASFAGVVLSQSAMGRSWRIGVDAHERTDLVTGGVFALVRNPIFTAMVTALTGLALMVPSALSVLAVVALVTAVQLQVRAVEEPYLLSTHDQRYAHYAARVGRFVPAVGRLRPHVPEERTA</sequence>
<evidence type="ECO:0000313" key="7">
    <source>
        <dbReference type="Proteomes" id="UP000321386"/>
    </source>
</evidence>
<organism evidence="6 7">
    <name type="scientific">Cellulomonas persica</name>
    <dbReference type="NCBI Taxonomy" id="76861"/>
    <lineage>
        <taxon>Bacteria</taxon>
        <taxon>Bacillati</taxon>
        <taxon>Actinomycetota</taxon>
        <taxon>Actinomycetes</taxon>
        <taxon>Micrococcales</taxon>
        <taxon>Cellulomonadaceae</taxon>
        <taxon>Cellulomonas</taxon>
    </lineage>
</organism>
<feature type="transmembrane region" description="Helical" evidence="5">
    <location>
        <begin position="6"/>
        <end position="27"/>
    </location>
</feature>
<evidence type="ECO:0008006" key="8">
    <source>
        <dbReference type="Google" id="ProtNLM"/>
    </source>
</evidence>
<dbReference type="Proteomes" id="UP000321386">
    <property type="component" value="Unassembled WGS sequence"/>
</dbReference>
<evidence type="ECO:0000256" key="3">
    <source>
        <dbReference type="ARBA" id="ARBA00022989"/>
    </source>
</evidence>
<comment type="caution">
    <text evidence="6">The sequence shown here is derived from an EMBL/GenBank/DDBJ whole genome shotgun (WGS) entry which is preliminary data.</text>
</comment>
<keyword evidence="7" id="KW-1185">Reference proteome</keyword>
<evidence type="ECO:0000313" key="6">
    <source>
        <dbReference type="EMBL" id="GEK18346.1"/>
    </source>
</evidence>
<proteinExistence type="predicted"/>
<accession>A0A510UV13</accession>
<reference evidence="6 7" key="1">
    <citation type="submission" date="2019-07" db="EMBL/GenBank/DDBJ databases">
        <title>Whole genome shotgun sequence of Cellulomonas persica NBRC 101101.</title>
        <authorList>
            <person name="Hosoyama A."/>
            <person name="Uohara A."/>
            <person name="Ohji S."/>
            <person name="Ichikawa N."/>
        </authorList>
    </citation>
    <scope>NUCLEOTIDE SEQUENCE [LARGE SCALE GENOMIC DNA]</scope>
    <source>
        <strain evidence="6 7">NBRC 101101</strain>
    </source>
</reference>
<dbReference type="PANTHER" id="PTHR43847">
    <property type="entry name" value="BLL3993 PROTEIN"/>
    <property type="match status" value="1"/>
</dbReference>
<evidence type="ECO:0000256" key="1">
    <source>
        <dbReference type="ARBA" id="ARBA00004127"/>
    </source>
</evidence>
<protein>
    <recommendedName>
        <fullName evidence="8">Isoprenylcysteine carboxyl methyltransferase</fullName>
    </recommendedName>
</protein>
<comment type="subcellular location">
    <subcellularLocation>
        <location evidence="1">Endomembrane system</location>
        <topology evidence="1">Multi-pass membrane protein</topology>
    </subcellularLocation>
</comment>
<keyword evidence="2 5" id="KW-0812">Transmembrane</keyword>
<evidence type="ECO:0000256" key="5">
    <source>
        <dbReference type="SAM" id="Phobius"/>
    </source>
</evidence>
<dbReference type="EMBL" id="BJUA01000009">
    <property type="protein sequence ID" value="GEK18346.1"/>
    <property type="molecule type" value="Genomic_DNA"/>
</dbReference>
<dbReference type="Pfam" id="PF04191">
    <property type="entry name" value="PEMT"/>
    <property type="match status" value="1"/>
</dbReference>
<evidence type="ECO:0000256" key="4">
    <source>
        <dbReference type="ARBA" id="ARBA00023136"/>
    </source>
</evidence>
<evidence type="ECO:0000256" key="2">
    <source>
        <dbReference type="ARBA" id="ARBA00022692"/>
    </source>
</evidence>